<reference evidence="9 10" key="1">
    <citation type="submission" date="2020-07" db="EMBL/GenBank/DDBJ databases">
        <title>Above-ground endophytic microbial communities from plants in different locations in the United States.</title>
        <authorList>
            <person name="Frank C."/>
        </authorList>
    </citation>
    <scope>NUCLEOTIDE SEQUENCE [LARGE SCALE GENOMIC DNA]</scope>
    <source>
        <strain evidence="9 10">WPL5_2</strain>
    </source>
</reference>
<accession>A0AAW3T810</accession>
<evidence type="ECO:0000313" key="9">
    <source>
        <dbReference type="EMBL" id="MBA8990855.1"/>
    </source>
</evidence>
<dbReference type="NCBIfam" id="TIGR04178">
    <property type="entry name" value="exo_archaeo"/>
    <property type="match status" value="1"/>
</dbReference>
<dbReference type="EMBL" id="JACGXP010000003">
    <property type="protein sequence ID" value="MBA8990855.1"/>
    <property type="molecule type" value="Genomic_DNA"/>
</dbReference>
<proteinExistence type="predicted"/>
<keyword evidence="7 8" id="KW-0472">Membrane</keyword>
<keyword evidence="6 8" id="KW-1133">Transmembrane helix</keyword>
<keyword evidence="3" id="KW-0645">Protease</keyword>
<dbReference type="GO" id="GO:0006508">
    <property type="term" value="P:proteolysis"/>
    <property type="evidence" value="ECO:0007669"/>
    <property type="project" value="UniProtKB-KW"/>
</dbReference>
<evidence type="ECO:0000256" key="7">
    <source>
        <dbReference type="ARBA" id="ARBA00023136"/>
    </source>
</evidence>
<organism evidence="9 10">
    <name type="scientific">Curtobacterium pusillum</name>
    <dbReference type="NCBI Taxonomy" id="69373"/>
    <lineage>
        <taxon>Bacteria</taxon>
        <taxon>Bacillati</taxon>
        <taxon>Actinomycetota</taxon>
        <taxon>Actinomycetes</taxon>
        <taxon>Micrococcales</taxon>
        <taxon>Microbacteriaceae</taxon>
        <taxon>Curtobacterium</taxon>
    </lineage>
</organism>
<keyword evidence="4 8" id="KW-0812">Transmembrane</keyword>
<evidence type="ECO:0000256" key="2">
    <source>
        <dbReference type="ARBA" id="ARBA00022475"/>
    </source>
</evidence>
<dbReference type="GO" id="GO:0008233">
    <property type="term" value="F:peptidase activity"/>
    <property type="evidence" value="ECO:0007669"/>
    <property type="project" value="UniProtKB-KW"/>
</dbReference>
<dbReference type="InterPro" id="IPR019127">
    <property type="entry name" value="Exosortase"/>
</dbReference>
<keyword evidence="2" id="KW-1003">Cell membrane</keyword>
<protein>
    <submittedName>
        <fullName evidence="9">Exosortase/archaeosortase family protein</fullName>
    </submittedName>
</protein>
<evidence type="ECO:0000256" key="6">
    <source>
        <dbReference type="ARBA" id="ARBA00022989"/>
    </source>
</evidence>
<gene>
    <name evidence="9" type="ORF">FHW23_002120</name>
</gene>
<feature type="transmembrane region" description="Helical" evidence="8">
    <location>
        <begin position="151"/>
        <end position="174"/>
    </location>
</feature>
<feature type="transmembrane region" description="Helical" evidence="8">
    <location>
        <begin position="111"/>
        <end position="131"/>
    </location>
</feature>
<evidence type="ECO:0000256" key="3">
    <source>
        <dbReference type="ARBA" id="ARBA00022670"/>
    </source>
</evidence>
<dbReference type="AlphaFoldDB" id="A0AAW3T810"/>
<dbReference type="RefSeq" id="WP_182516132.1">
    <property type="nucleotide sequence ID" value="NZ_JACGXP010000003.1"/>
</dbReference>
<dbReference type="GO" id="GO:0005886">
    <property type="term" value="C:plasma membrane"/>
    <property type="evidence" value="ECO:0007669"/>
    <property type="project" value="UniProtKB-SubCell"/>
</dbReference>
<dbReference type="Pfam" id="PF09721">
    <property type="entry name" value="Exosortase_EpsH"/>
    <property type="match status" value="1"/>
</dbReference>
<comment type="subcellular location">
    <subcellularLocation>
        <location evidence="1">Cell membrane</location>
        <topology evidence="1">Multi-pass membrane protein</topology>
    </subcellularLocation>
</comment>
<feature type="transmembrane region" description="Helical" evidence="8">
    <location>
        <begin position="20"/>
        <end position="39"/>
    </location>
</feature>
<keyword evidence="5" id="KW-0378">Hydrolase</keyword>
<evidence type="ECO:0000256" key="5">
    <source>
        <dbReference type="ARBA" id="ARBA00022801"/>
    </source>
</evidence>
<comment type="caution">
    <text evidence="9">The sequence shown here is derived from an EMBL/GenBank/DDBJ whole genome shotgun (WGS) entry which is preliminary data.</text>
</comment>
<evidence type="ECO:0000256" key="4">
    <source>
        <dbReference type="ARBA" id="ARBA00022692"/>
    </source>
</evidence>
<evidence type="ECO:0000313" key="10">
    <source>
        <dbReference type="Proteomes" id="UP000590225"/>
    </source>
</evidence>
<feature type="transmembrane region" description="Helical" evidence="8">
    <location>
        <begin position="77"/>
        <end position="99"/>
    </location>
</feature>
<dbReference type="InterPro" id="IPR026392">
    <property type="entry name" value="Exo/Archaeosortase_dom"/>
</dbReference>
<evidence type="ECO:0000256" key="1">
    <source>
        <dbReference type="ARBA" id="ARBA00004651"/>
    </source>
</evidence>
<dbReference type="Proteomes" id="UP000590225">
    <property type="component" value="Unassembled WGS sequence"/>
</dbReference>
<name>A0AAW3T810_9MICO</name>
<sequence>MTAVRAAARHQASTRRPTRWIGIVTVGTIVALVVLQSAYRTAEARGAGLVAGAALRTPVWINGPTFYLGSGAHMQGFQVTIECTGLVLLLPVLALHAVITMRGGPSVVRAVTAPVAAWLVISIANVARIAWIGIATQSWGFRDGYEPAHGAVGAIIGISGFACGTTVLLLIDLAGRTDRGAR</sequence>
<evidence type="ECO:0000256" key="8">
    <source>
        <dbReference type="SAM" id="Phobius"/>
    </source>
</evidence>